<comment type="similarity">
    <text evidence="1">Belongs to the PACS family.</text>
</comment>
<dbReference type="PANTHER" id="PTHR13280">
    <property type="entry name" value="PHOSPHOFURIN ACIDIC CLUSTER SORTING PROTEIN"/>
    <property type="match status" value="1"/>
</dbReference>
<dbReference type="InterPro" id="IPR057541">
    <property type="entry name" value="PACS1/2_N"/>
</dbReference>
<dbReference type="Ensembl" id="ENSCCRT00010122764.1">
    <property type="protein sequence ID" value="ENSCCRP00010110337.1"/>
    <property type="gene ID" value="ENSCCRG00010048482.1"/>
</dbReference>
<dbReference type="Proteomes" id="UP000694427">
    <property type="component" value="Unplaced"/>
</dbReference>
<feature type="compositionally biased region" description="Acidic residues" evidence="3">
    <location>
        <begin position="209"/>
        <end position="229"/>
    </location>
</feature>
<proteinExistence type="inferred from homology"/>
<keyword evidence="7" id="KW-1185">Reference proteome</keyword>
<organism evidence="6 7">
    <name type="scientific">Cyprinus carpio</name>
    <name type="common">Common carp</name>
    <dbReference type="NCBI Taxonomy" id="7962"/>
    <lineage>
        <taxon>Eukaryota</taxon>
        <taxon>Metazoa</taxon>
        <taxon>Chordata</taxon>
        <taxon>Craniata</taxon>
        <taxon>Vertebrata</taxon>
        <taxon>Euteleostomi</taxon>
        <taxon>Actinopterygii</taxon>
        <taxon>Neopterygii</taxon>
        <taxon>Teleostei</taxon>
        <taxon>Ostariophysi</taxon>
        <taxon>Cypriniformes</taxon>
        <taxon>Cyprinidae</taxon>
        <taxon>Cyprininae</taxon>
        <taxon>Cyprinus</taxon>
    </lineage>
</organism>
<name>A0A8C1Q0B3_CYPCA</name>
<feature type="compositionally biased region" description="Polar residues" evidence="3">
    <location>
        <begin position="377"/>
        <end position="386"/>
    </location>
</feature>
<dbReference type="InterPro" id="IPR019381">
    <property type="entry name" value="PACS1/2_C"/>
</dbReference>
<feature type="domain" description="Phosphofurin acidic cluster sorting protein 1/2 C-terminal" evidence="4">
    <location>
        <begin position="441"/>
        <end position="841"/>
    </location>
</feature>
<reference evidence="6" key="2">
    <citation type="submission" date="2025-09" db="UniProtKB">
        <authorList>
            <consortium name="Ensembl"/>
        </authorList>
    </citation>
    <scope>IDENTIFICATION</scope>
</reference>
<sequence>MSERGGLQQRAGAPSPHLQPLRTVTISSSRPVQMNLFATWEIDSSSPSCVPRLLSLTLKKLVILKELDRDLTSVVIAVKLQGSKRILRSNEIMLSSAGLTETDLQLTFSLQYPHFLKRDANKLQIMLQRRKRYKNRTILGYKTLALGMINMAEVMQHPTEGAQVLGLHTTMKDTPVPVAEIRVYSLSSQPIDPEGPKAKLSDRSPDIDNYSEEEEESYSSEQDGSDDPLQEQVSHLAYFPFSELEQRIFCMQVGFGLDHVSQEQIRDVEEDLDELYDSLEMYNPSDSGPDMEETDSVISTPKPKLRPFFEGMSQSSSQTEFGSLNSRCSHSKDKLSPVTHELVFIERLLLQELNEVEVIADGTPSITLSVAERPRTPQRSNSTNMPSPRLVLDGSHTPKQRRGTPMKERQLSKPLSERTNSSDSERSPEFSLTPQMPRKIVYDQLNQILLSDSTLPDSLILVNGSDWQGHVNTKLMMVNCVCTALAFIFSLFLLNSHSCNCNSIMPKPVKVVAVGGQSYLGAVLRFYVSQLANKMSDWLSHMKFLVVPIGSHPVAKHLGSLDNRYSSSFLDSSWREFFSRPEPPQIASSADFVDVAGRILQYINGSTVTHQLPIAEAMLTCKHKTQDDDSYQNFVPFVGVSTFCGDCEEGLPLSLAVPSTSPPAHGSPTGMMKDSATPPPSPSLSGLAALGSPSMSHGMDAIGLQVDYWVSSGAEKRKDGERRDTGKITLKCAFRSLQVSRLPGSFELQTGCNTMSMTVVTKEKNKKVPTIFLGKKPKERDTESKSQVIEGITRLICSAKNQQTSLRVSVDGMEWNDVKFFQLASQWPTHVKYFPVGLFGYNKSSS</sequence>
<dbReference type="PANTHER" id="PTHR13280:SF16">
    <property type="entry name" value="PHOSPHOFURIN ACIDIC CLUSTER SORTING PROTEIN 1"/>
    <property type="match status" value="1"/>
</dbReference>
<evidence type="ECO:0000256" key="3">
    <source>
        <dbReference type="SAM" id="MobiDB-lite"/>
    </source>
</evidence>
<keyword evidence="2" id="KW-0597">Phosphoprotein</keyword>
<feature type="compositionally biased region" description="Basic and acidic residues" evidence="3">
    <location>
        <begin position="194"/>
        <end position="206"/>
    </location>
</feature>
<evidence type="ECO:0000259" key="5">
    <source>
        <dbReference type="Pfam" id="PF25332"/>
    </source>
</evidence>
<feature type="region of interest" description="Disordered" evidence="3">
    <location>
        <begin position="658"/>
        <end position="684"/>
    </location>
</feature>
<evidence type="ECO:0000256" key="2">
    <source>
        <dbReference type="ARBA" id="ARBA00022553"/>
    </source>
</evidence>
<evidence type="ECO:0000259" key="4">
    <source>
        <dbReference type="Pfam" id="PF10254"/>
    </source>
</evidence>
<protein>
    <submittedName>
        <fullName evidence="6">Phosphofurin acidic cluster sorting protein 1a</fullName>
    </submittedName>
</protein>
<dbReference type="AlphaFoldDB" id="A0A8C1Q0B3"/>
<evidence type="ECO:0000313" key="7">
    <source>
        <dbReference type="Proteomes" id="UP000694427"/>
    </source>
</evidence>
<dbReference type="GO" id="GO:0044325">
    <property type="term" value="F:transmembrane transporter binding"/>
    <property type="evidence" value="ECO:0007669"/>
    <property type="project" value="TreeGrafter"/>
</dbReference>
<dbReference type="Pfam" id="PF25332">
    <property type="entry name" value="C2_PACS_N"/>
    <property type="match status" value="1"/>
</dbReference>
<evidence type="ECO:0000313" key="6">
    <source>
        <dbReference type="Ensembl" id="ENSCCRP00010110337.1"/>
    </source>
</evidence>
<dbReference type="GO" id="GO:0072659">
    <property type="term" value="P:protein localization to plasma membrane"/>
    <property type="evidence" value="ECO:0007669"/>
    <property type="project" value="TreeGrafter"/>
</dbReference>
<dbReference type="Pfam" id="PF10254">
    <property type="entry name" value="Pacs-1"/>
    <property type="match status" value="1"/>
</dbReference>
<accession>A0A8C1Q0B3</accession>
<evidence type="ECO:0000256" key="1">
    <source>
        <dbReference type="ARBA" id="ARBA00008590"/>
    </source>
</evidence>
<reference evidence="6" key="1">
    <citation type="submission" date="2025-08" db="UniProtKB">
        <authorList>
            <consortium name="Ensembl"/>
        </authorList>
    </citation>
    <scope>IDENTIFICATION</scope>
</reference>
<feature type="region of interest" description="Disordered" evidence="3">
    <location>
        <begin position="369"/>
        <end position="433"/>
    </location>
</feature>
<feature type="domain" description="Phosphofurin acidic cluster sorting protein 1/2 N-terminal C2" evidence="5">
    <location>
        <begin position="32"/>
        <end position="162"/>
    </location>
</feature>
<feature type="region of interest" description="Disordered" evidence="3">
    <location>
        <begin position="187"/>
        <end position="229"/>
    </location>
</feature>